<dbReference type="PANTHER" id="PTHR18964:SF149">
    <property type="entry name" value="BIFUNCTIONAL UDP-N-ACETYLGLUCOSAMINE 2-EPIMERASE_N-ACETYLMANNOSAMINE KINASE"/>
    <property type="match status" value="1"/>
</dbReference>
<evidence type="ECO:0000313" key="3">
    <source>
        <dbReference type="Proteomes" id="UP000190188"/>
    </source>
</evidence>
<comment type="caution">
    <text evidence="2">The sequence shown here is derived from an EMBL/GenBank/DDBJ whole genome shotgun (WGS) entry which is preliminary data.</text>
</comment>
<dbReference type="STRING" id="1324314.BVG16_06580"/>
<evidence type="ECO:0008006" key="4">
    <source>
        <dbReference type="Google" id="ProtNLM"/>
    </source>
</evidence>
<gene>
    <name evidence="2" type="ORF">BVG16_06580</name>
</gene>
<evidence type="ECO:0000313" key="2">
    <source>
        <dbReference type="EMBL" id="OPA80391.1"/>
    </source>
</evidence>
<dbReference type="RefSeq" id="WP_078497739.1">
    <property type="nucleotide sequence ID" value="NZ_MSZX01000002.1"/>
</dbReference>
<name>A0A1T2XKJ7_9BACL</name>
<comment type="similarity">
    <text evidence="1">Belongs to the ROK (NagC/XylR) family.</text>
</comment>
<dbReference type="PANTHER" id="PTHR18964">
    <property type="entry name" value="ROK (REPRESSOR, ORF, KINASE) FAMILY"/>
    <property type="match status" value="1"/>
</dbReference>
<protein>
    <recommendedName>
        <fullName evidence="4">ROK family protein</fullName>
    </recommendedName>
</protein>
<dbReference type="InterPro" id="IPR043129">
    <property type="entry name" value="ATPase_NBD"/>
</dbReference>
<proteinExistence type="inferred from homology"/>
<sequence length="302" mass="33688">MNPYSIVFDVGGTAIKAAVTTKDGQVIESTVETYPAYSNQSRAFLLDYFYQLIQKQASKITDKQHTFAGIGFAYPAPCDYEHGISYIQGQSKFDALYGVSIMDAVRERLEEDAQLRPRMEPNYRIIFDNDARLFGVGQWFTGPAKQVDKSLCITIGTGTGAVFIDHGVAIKNKEIYDHAYRESIIDDYISKRGILKIAEEAGVPTRWDVRDIADAAREQKDKASIAVFHQFGTMLGEVLERYVDEFQPELIILGGQIAKAGDLFLPSTRDYLKERAPQFHIAENGSHSTFAGISAIIQGFSE</sequence>
<dbReference type="Gene3D" id="3.30.420.40">
    <property type="match status" value="2"/>
</dbReference>
<dbReference type="SUPFAM" id="SSF53067">
    <property type="entry name" value="Actin-like ATPase domain"/>
    <property type="match status" value="1"/>
</dbReference>
<dbReference type="InterPro" id="IPR000600">
    <property type="entry name" value="ROK"/>
</dbReference>
<dbReference type="Proteomes" id="UP000190188">
    <property type="component" value="Unassembled WGS sequence"/>
</dbReference>
<organism evidence="2 3">
    <name type="scientific">Paenibacillus selenitireducens</name>
    <dbReference type="NCBI Taxonomy" id="1324314"/>
    <lineage>
        <taxon>Bacteria</taxon>
        <taxon>Bacillati</taxon>
        <taxon>Bacillota</taxon>
        <taxon>Bacilli</taxon>
        <taxon>Bacillales</taxon>
        <taxon>Paenibacillaceae</taxon>
        <taxon>Paenibacillus</taxon>
    </lineage>
</organism>
<dbReference type="AlphaFoldDB" id="A0A1T2XKJ7"/>
<dbReference type="CDD" id="cd23763">
    <property type="entry name" value="ASKHA_ATPase_ROK"/>
    <property type="match status" value="1"/>
</dbReference>
<accession>A0A1T2XKJ7</accession>
<dbReference type="OrthoDB" id="49666at2"/>
<dbReference type="EMBL" id="MSZX01000002">
    <property type="protein sequence ID" value="OPA80391.1"/>
    <property type="molecule type" value="Genomic_DNA"/>
</dbReference>
<evidence type="ECO:0000256" key="1">
    <source>
        <dbReference type="ARBA" id="ARBA00006479"/>
    </source>
</evidence>
<dbReference type="Pfam" id="PF00480">
    <property type="entry name" value="ROK"/>
    <property type="match status" value="2"/>
</dbReference>
<reference evidence="2 3" key="1">
    <citation type="submission" date="2017-01" db="EMBL/GenBank/DDBJ databases">
        <title>Genome analysis of Paenibacillus selenitrireducens ES3-24.</title>
        <authorList>
            <person name="Xu D."/>
            <person name="Yao R."/>
            <person name="Zheng S."/>
        </authorList>
    </citation>
    <scope>NUCLEOTIDE SEQUENCE [LARGE SCALE GENOMIC DNA]</scope>
    <source>
        <strain evidence="2 3">ES3-24</strain>
    </source>
</reference>
<keyword evidence="3" id="KW-1185">Reference proteome</keyword>